<dbReference type="SUPFAM" id="SSF49899">
    <property type="entry name" value="Concanavalin A-like lectins/glucanases"/>
    <property type="match status" value="1"/>
</dbReference>
<dbReference type="InterPro" id="IPR013189">
    <property type="entry name" value="Glyco_hydro_32_C"/>
</dbReference>
<feature type="domain" description="Glycosyl hydrolase family 32 C-terminal" evidence="7">
    <location>
        <begin position="325"/>
        <end position="469"/>
    </location>
</feature>
<dbReference type="Pfam" id="PF00251">
    <property type="entry name" value="Glyco_hydro_32N"/>
    <property type="match status" value="1"/>
</dbReference>
<evidence type="ECO:0000256" key="5">
    <source>
        <dbReference type="RuleBase" id="RU362110"/>
    </source>
</evidence>
<name>A0A7S8E8B5_9CHLR</name>
<evidence type="ECO:0000256" key="4">
    <source>
        <dbReference type="ARBA" id="ARBA00023295"/>
    </source>
</evidence>
<dbReference type="Pfam" id="PF08244">
    <property type="entry name" value="Glyco_hydro_32C"/>
    <property type="match status" value="1"/>
</dbReference>
<keyword evidence="4 5" id="KW-0326">Glycosidase</keyword>
<evidence type="ECO:0000256" key="1">
    <source>
        <dbReference type="ARBA" id="ARBA00009902"/>
    </source>
</evidence>
<dbReference type="InterPro" id="IPR013320">
    <property type="entry name" value="ConA-like_dom_sf"/>
</dbReference>
<dbReference type="GO" id="GO:0004564">
    <property type="term" value="F:beta-fructofuranosidase activity"/>
    <property type="evidence" value="ECO:0007669"/>
    <property type="project" value="UniProtKB-EC"/>
</dbReference>
<proteinExistence type="inferred from homology"/>
<dbReference type="AlphaFoldDB" id="A0A7S8E8B5"/>
<dbReference type="Gene3D" id="2.115.10.20">
    <property type="entry name" value="Glycosyl hydrolase domain, family 43"/>
    <property type="match status" value="1"/>
</dbReference>
<dbReference type="Proteomes" id="UP000594468">
    <property type="component" value="Chromosome"/>
</dbReference>
<evidence type="ECO:0000313" key="8">
    <source>
        <dbReference type="EMBL" id="QPC82248.1"/>
    </source>
</evidence>
<evidence type="ECO:0000259" key="6">
    <source>
        <dbReference type="Pfam" id="PF00251"/>
    </source>
</evidence>
<dbReference type="PANTHER" id="PTHR43101">
    <property type="entry name" value="BETA-FRUCTOSIDASE"/>
    <property type="match status" value="1"/>
</dbReference>
<dbReference type="CDD" id="cd08996">
    <property type="entry name" value="GH32_FFase"/>
    <property type="match status" value="1"/>
</dbReference>
<accession>A0A7S8E8B5</accession>
<dbReference type="KEGG" id="pmet:G4Y79_21600"/>
<dbReference type="EMBL" id="CP062983">
    <property type="protein sequence ID" value="QPC82248.1"/>
    <property type="molecule type" value="Genomic_DNA"/>
</dbReference>
<dbReference type="InterPro" id="IPR013148">
    <property type="entry name" value="Glyco_hydro_32_N"/>
</dbReference>
<keyword evidence="3 5" id="KW-0378">Hydrolase</keyword>
<reference evidence="8 9" key="1">
    <citation type="submission" date="2020-02" db="EMBL/GenBank/DDBJ databases">
        <authorList>
            <person name="Zheng R.K."/>
            <person name="Sun C.M."/>
        </authorList>
    </citation>
    <scope>NUCLEOTIDE SEQUENCE [LARGE SCALE GENOMIC DNA]</scope>
    <source>
        <strain evidence="9">rifampicinis</strain>
    </source>
</reference>
<comment type="similarity">
    <text evidence="1 5">Belongs to the glycosyl hydrolase 32 family.</text>
</comment>
<dbReference type="InterPro" id="IPR001362">
    <property type="entry name" value="Glyco_hydro_32"/>
</dbReference>
<dbReference type="RefSeq" id="WP_195170317.1">
    <property type="nucleotide sequence ID" value="NZ_CP062983.1"/>
</dbReference>
<sequence>MSEQPGSITAPRRVAPDDIHRPLYHFTPPQNWMNDPNGLIFWRGQYHLFYQHNPDAPYWGNMHWGHAVSEDLTHWRDLPIALAPQPDSPDSAGCFSGCAIVADGTPTIVYTGTQGAHCEIQTQCIATAVDDGLVKWTKHPRNPLLSDIPAFLKQTRDFRDPFVWRMNDRWYMVLGSHIIDEGGVILLYQSNDLEHWAFKSILLQGHQEETGTPWECPNFFPLGDKWVLILSSIGPEMRVYAFVGTFEDEQFHVESQNRLNWGSFYAPLSFADADNRRILFGWIVEDRNRESQIAAGWSGAQSLPRELTLAEDGRLLQKPVIEAQKLRGQVLISTERGDSSELHLQDTHDCYEILAKMQPRGRMTLRLCCAPDHSEFTDLIVDVEKLSAIIDRTHSSRNTHVDTSTLKVDLESVADGEITLHIFVDRSIIEVFINDTVCLTSRIYPTQSNSTGVQLIEGHTLIEELTIWELQSIWERA</sequence>
<keyword evidence="9" id="KW-1185">Reference proteome</keyword>
<dbReference type="SMART" id="SM00640">
    <property type="entry name" value="Glyco_32"/>
    <property type="match status" value="1"/>
</dbReference>
<dbReference type="InterPro" id="IPR051214">
    <property type="entry name" value="GH32_Enzymes"/>
</dbReference>
<evidence type="ECO:0000313" key="9">
    <source>
        <dbReference type="Proteomes" id="UP000594468"/>
    </source>
</evidence>
<evidence type="ECO:0000256" key="3">
    <source>
        <dbReference type="ARBA" id="ARBA00022801"/>
    </source>
</evidence>
<dbReference type="PROSITE" id="PS00609">
    <property type="entry name" value="GLYCOSYL_HYDROL_F32"/>
    <property type="match status" value="1"/>
</dbReference>
<dbReference type="Gene3D" id="2.60.120.560">
    <property type="entry name" value="Exo-inulinase, domain 1"/>
    <property type="match status" value="1"/>
</dbReference>
<dbReference type="EC" id="3.2.1.26" evidence="2"/>
<gene>
    <name evidence="8" type="ORF">G4Y79_21600</name>
</gene>
<feature type="domain" description="Glycosyl hydrolase family 32 N-terminal" evidence="6">
    <location>
        <begin position="25"/>
        <end position="319"/>
    </location>
</feature>
<organism evidence="8 9">
    <name type="scientific">Phototrophicus methaneseepsis</name>
    <dbReference type="NCBI Taxonomy" id="2710758"/>
    <lineage>
        <taxon>Bacteria</taxon>
        <taxon>Bacillati</taxon>
        <taxon>Chloroflexota</taxon>
        <taxon>Candidatus Thermofontia</taxon>
        <taxon>Phototrophicales</taxon>
        <taxon>Phototrophicaceae</taxon>
        <taxon>Phototrophicus</taxon>
    </lineage>
</organism>
<dbReference type="GO" id="GO:0005975">
    <property type="term" value="P:carbohydrate metabolic process"/>
    <property type="evidence" value="ECO:0007669"/>
    <property type="project" value="InterPro"/>
</dbReference>
<evidence type="ECO:0000256" key="2">
    <source>
        <dbReference type="ARBA" id="ARBA00012758"/>
    </source>
</evidence>
<protein>
    <recommendedName>
        <fullName evidence="2">beta-fructofuranosidase</fullName>
        <ecNumber evidence="2">3.2.1.26</ecNumber>
    </recommendedName>
</protein>
<evidence type="ECO:0000259" key="7">
    <source>
        <dbReference type="Pfam" id="PF08244"/>
    </source>
</evidence>
<dbReference type="SUPFAM" id="SSF75005">
    <property type="entry name" value="Arabinanase/levansucrase/invertase"/>
    <property type="match status" value="1"/>
</dbReference>
<dbReference type="InterPro" id="IPR023296">
    <property type="entry name" value="Glyco_hydro_beta-prop_sf"/>
</dbReference>
<dbReference type="InterPro" id="IPR018053">
    <property type="entry name" value="Glyco_hydro_32_AS"/>
</dbReference>
<dbReference type="PANTHER" id="PTHR43101:SF1">
    <property type="entry name" value="BETA-FRUCTOSIDASE"/>
    <property type="match status" value="1"/>
</dbReference>